<evidence type="ECO:0000313" key="2">
    <source>
        <dbReference type="Proteomes" id="UP000275137"/>
    </source>
</evidence>
<name>A0A3N0V3V5_9PROT</name>
<sequence length="82" mass="9328">MKLYLFSTSACHLCVQAETMLQTCGLSAAVDYQVIEVSEDDALLQRYGIRIPVLHDTMSTQELDWPFDSLQLHAWLTRLPQA</sequence>
<dbReference type="InterPro" id="IPR008554">
    <property type="entry name" value="Glutaredoxin-like"/>
</dbReference>
<keyword evidence="2" id="KW-1185">Reference proteome</keyword>
<organism evidence="1 2">
    <name type="scientific">Pseudomethylobacillus aquaticus</name>
    <dbReference type="NCBI Taxonomy" id="2676064"/>
    <lineage>
        <taxon>Bacteria</taxon>
        <taxon>Pseudomonadati</taxon>
        <taxon>Pseudomonadota</taxon>
        <taxon>Betaproteobacteria</taxon>
        <taxon>Nitrosomonadales</taxon>
        <taxon>Methylophilaceae</taxon>
        <taxon>Pseudomethylobacillus</taxon>
    </lineage>
</organism>
<protein>
    <submittedName>
        <fullName evidence="1">Glutaredoxin family protein</fullName>
    </submittedName>
</protein>
<dbReference type="AlphaFoldDB" id="A0A3N0V3V5"/>
<comment type="caution">
    <text evidence="1">The sequence shown here is derived from an EMBL/GenBank/DDBJ whole genome shotgun (WGS) entry which is preliminary data.</text>
</comment>
<dbReference type="InterPro" id="IPR036249">
    <property type="entry name" value="Thioredoxin-like_sf"/>
</dbReference>
<evidence type="ECO:0000313" key="1">
    <source>
        <dbReference type="EMBL" id="ROH87158.1"/>
    </source>
</evidence>
<dbReference type="Proteomes" id="UP000275137">
    <property type="component" value="Unassembled WGS sequence"/>
</dbReference>
<accession>A0A3N0V3V5</accession>
<dbReference type="Gene3D" id="3.40.30.10">
    <property type="entry name" value="Glutaredoxin"/>
    <property type="match status" value="1"/>
</dbReference>
<dbReference type="SUPFAM" id="SSF52833">
    <property type="entry name" value="Thioredoxin-like"/>
    <property type="match status" value="1"/>
</dbReference>
<dbReference type="EMBL" id="RJVP01000002">
    <property type="protein sequence ID" value="ROH87158.1"/>
    <property type="molecule type" value="Genomic_DNA"/>
</dbReference>
<reference evidence="1 2" key="1">
    <citation type="submission" date="2018-10" db="EMBL/GenBank/DDBJ databases">
        <authorList>
            <person name="Chen W.-M."/>
        </authorList>
    </citation>
    <scope>NUCLEOTIDE SEQUENCE [LARGE SCALE GENOMIC DNA]</scope>
    <source>
        <strain evidence="1 2">H-5</strain>
    </source>
</reference>
<dbReference type="RefSeq" id="WP_123236960.1">
    <property type="nucleotide sequence ID" value="NZ_RJVP01000002.1"/>
</dbReference>
<dbReference type="Pfam" id="PF05768">
    <property type="entry name" value="Glrx-like"/>
    <property type="match status" value="1"/>
</dbReference>
<gene>
    <name evidence="1" type="ORF">ED236_05645</name>
</gene>
<proteinExistence type="predicted"/>